<proteinExistence type="inferred from homology"/>
<dbReference type="OrthoDB" id="38125at2759"/>
<dbReference type="Proteomes" id="UP000708148">
    <property type="component" value="Unassembled WGS sequence"/>
</dbReference>
<evidence type="ECO:0000256" key="3">
    <source>
        <dbReference type="ARBA" id="ARBA00023115"/>
    </source>
</evidence>
<feature type="non-terminal residue" evidence="7">
    <location>
        <position position="1"/>
    </location>
</feature>
<dbReference type="PROSITE" id="PS51006">
    <property type="entry name" value="PABS_2"/>
    <property type="match status" value="1"/>
</dbReference>
<sequence length="925" mass="105550">ELKNRATLTIGVVLAAILLGSIFFTSGAYERFLDKRLFQDPVVYREQTPYQKLTMTAWRGKDYRLYINGNIQFSSVDEYRYHEALVHVPMSLVPNVRKVLILGGGDGLVVKQLREHYKEVEEIVMVDLDPRMTELAKSHPTLRRINGGAMDDERLEVVNDDAMNYVMDTKKRFDVIIIDLPDPNNESLSKLYSVEFYRLIRNRLQDNGVMVTQSSAVYFAPNSFWSIHRTIEAAFCPDEKGCAGEDQHVVPYHTWIPSFGDWGFNLASKQPLEPAKWKLEVPDAKYVDTDGLVAMLHFPRDVGEREVKINRLIEPVLLTYYITTSTTGTSTINEQDPGGVRWATNAVVAHRTRLSRCLEQRARGARMSSITRTLGTMLPDGNPVEKIDAIMERVDAEAYIKALPGNVLYQLIKEAGWDQGVDLVPFASPEQIQLFIDFDAWRRDALVPVRMTPWLAALVEDARDKDFQRAMREIDGEVLAMLFSSQLEVMEMDEGRIPDHAPDRAVTSPDGVYAIVYPEDESLAALMRKLIDRLYELDRVLAWTLLEAVRWELPTEMEEFALRWRTSRLEEFGFVSRDEAMSVYTPLFPDKLRERIEKEDAAQVRVRAPGETLDLPSVMSSEMEEDALIIRVLMRIPDEERRLARFFELSALINKVMLADGIEPGELNSGRQVMRRALGYMGLGLEFVTRGQQNQQDEILERVSLKDIFRAGYTLTAQLQRQVQQLERRPTLTLIEGLPYSLLGEDDAALLEGLSRQRPTYAEDAYTHMIFEHQHQLDDAAMRLGMIAFKQLWVFGLLRLQVADLIARATDDSLLNDPIDVTFDTLFRTWVARLLIDKQDGVQALDREEVGALLVALRDKEWEKSSLREHFSGAFEALGPFLPGGTDLLFERWFAQALEVLVDELGQLKMASDATFAQQVVLLRG</sequence>
<accession>A0A8S1JHA8</accession>
<evidence type="ECO:0000313" key="7">
    <source>
        <dbReference type="EMBL" id="CAD7703769.1"/>
    </source>
</evidence>
<dbReference type="EMBL" id="CAJHUC010002401">
    <property type="protein sequence ID" value="CAD7703769.1"/>
    <property type="molecule type" value="Genomic_DNA"/>
</dbReference>
<keyword evidence="2 4" id="KW-0808">Transferase</keyword>
<comment type="similarity">
    <text evidence="1">Belongs to the spermidine/spermine synthase family.</text>
</comment>
<dbReference type="InterPro" id="IPR045750">
    <property type="entry name" value="DUF6178"/>
</dbReference>
<keyword evidence="5" id="KW-1133">Transmembrane helix</keyword>
<comment type="caution">
    <text evidence="7">The sequence shown here is derived from an EMBL/GenBank/DDBJ whole genome shotgun (WGS) entry which is preliminary data.</text>
</comment>
<dbReference type="Pfam" id="PF19676">
    <property type="entry name" value="DUF6178"/>
    <property type="match status" value="1"/>
</dbReference>
<feature type="active site" description="Proton acceptor" evidence="4">
    <location>
        <position position="179"/>
    </location>
</feature>
<evidence type="ECO:0000256" key="5">
    <source>
        <dbReference type="SAM" id="Phobius"/>
    </source>
</evidence>
<keyword evidence="5" id="KW-0812">Transmembrane</keyword>
<dbReference type="GO" id="GO:0010487">
    <property type="term" value="F:thermospermine synthase activity"/>
    <property type="evidence" value="ECO:0007669"/>
    <property type="project" value="UniProtKB-ARBA"/>
</dbReference>
<evidence type="ECO:0000256" key="2">
    <source>
        <dbReference type="ARBA" id="ARBA00022679"/>
    </source>
</evidence>
<dbReference type="CDD" id="cd02440">
    <property type="entry name" value="AdoMet_MTases"/>
    <property type="match status" value="1"/>
</dbReference>
<evidence type="ECO:0000256" key="1">
    <source>
        <dbReference type="ARBA" id="ARBA00007867"/>
    </source>
</evidence>
<dbReference type="InterPro" id="IPR030374">
    <property type="entry name" value="PABS"/>
</dbReference>
<dbReference type="AlphaFoldDB" id="A0A8S1JHA8"/>
<dbReference type="PANTHER" id="PTHR43317:SF1">
    <property type="entry name" value="THERMOSPERMINE SYNTHASE ACAULIS5"/>
    <property type="match status" value="1"/>
</dbReference>
<protein>
    <recommendedName>
        <fullName evidence="6">PABS domain-containing protein</fullName>
    </recommendedName>
</protein>
<dbReference type="Pfam" id="PF01564">
    <property type="entry name" value="Spermine_synth"/>
    <property type="match status" value="1"/>
</dbReference>
<dbReference type="InterPro" id="IPR001045">
    <property type="entry name" value="Spermi_synthase"/>
</dbReference>
<evidence type="ECO:0000313" key="8">
    <source>
        <dbReference type="Proteomes" id="UP000708148"/>
    </source>
</evidence>
<evidence type="ECO:0000259" key="6">
    <source>
        <dbReference type="PROSITE" id="PS51006"/>
    </source>
</evidence>
<keyword evidence="3 4" id="KW-0620">Polyamine biosynthesis</keyword>
<dbReference type="InterPro" id="IPR029063">
    <property type="entry name" value="SAM-dependent_MTases_sf"/>
</dbReference>
<evidence type="ECO:0000256" key="4">
    <source>
        <dbReference type="PROSITE-ProRule" id="PRU00354"/>
    </source>
</evidence>
<feature type="domain" description="PABS" evidence="6">
    <location>
        <begin position="21"/>
        <end position="269"/>
    </location>
</feature>
<keyword evidence="8" id="KW-1185">Reference proteome</keyword>
<dbReference type="GO" id="GO:0006596">
    <property type="term" value="P:polyamine biosynthetic process"/>
    <property type="evidence" value="ECO:0007669"/>
    <property type="project" value="UniProtKB-UniRule"/>
</dbReference>
<organism evidence="7 8">
    <name type="scientific">Ostreobium quekettii</name>
    <dbReference type="NCBI Taxonomy" id="121088"/>
    <lineage>
        <taxon>Eukaryota</taxon>
        <taxon>Viridiplantae</taxon>
        <taxon>Chlorophyta</taxon>
        <taxon>core chlorophytes</taxon>
        <taxon>Ulvophyceae</taxon>
        <taxon>TCBD clade</taxon>
        <taxon>Bryopsidales</taxon>
        <taxon>Ostreobineae</taxon>
        <taxon>Ostreobiaceae</taxon>
        <taxon>Ostreobium</taxon>
    </lineage>
</organism>
<reference evidence="7" key="1">
    <citation type="submission" date="2020-12" db="EMBL/GenBank/DDBJ databases">
        <authorList>
            <person name="Iha C."/>
        </authorList>
    </citation>
    <scope>NUCLEOTIDE SEQUENCE</scope>
</reference>
<name>A0A8S1JHA8_9CHLO</name>
<feature type="transmembrane region" description="Helical" evidence="5">
    <location>
        <begin position="7"/>
        <end position="29"/>
    </location>
</feature>
<keyword evidence="5" id="KW-0472">Membrane</keyword>
<dbReference type="Gene3D" id="3.40.50.150">
    <property type="entry name" value="Vaccinia Virus protein VP39"/>
    <property type="match status" value="1"/>
</dbReference>
<gene>
    <name evidence="7" type="ORF">OSTQU699_LOCUS9126</name>
</gene>
<dbReference type="SUPFAM" id="SSF53335">
    <property type="entry name" value="S-adenosyl-L-methionine-dependent methyltransferases"/>
    <property type="match status" value="1"/>
</dbReference>
<dbReference type="HAMAP" id="MF_00198">
    <property type="entry name" value="Spermidine_synth"/>
    <property type="match status" value="1"/>
</dbReference>
<dbReference type="PANTHER" id="PTHR43317">
    <property type="entry name" value="THERMOSPERMINE SYNTHASE ACAULIS5"/>
    <property type="match status" value="1"/>
</dbReference>